<dbReference type="GO" id="GO:0016020">
    <property type="term" value="C:membrane"/>
    <property type="evidence" value="ECO:0007669"/>
    <property type="project" value="TreeGrafter"/>
</dbReference>
<feature type="domain" description="CRAL-TRIO" evidence="3">
    <location>
        <begin position="983"/>
        <end position="1148"/>
    </location>
</feature>
<protein>
    <recommendedName>
        <fullName evidence="7">CRAL-TRIO domain-containing protein</fullName>
    </recommendedName>
</protein>
<dbReference type="PRINTS" id="PR00180">
    <property type="entry name" value="CRETINALDHBP"/>
</dbReference>
<dbReference type="SUPFAM" id="SSF48371">
    <property type="entry name" value="ARM repeat"/>
    <property type="match status" value="1"/>
</dbReference>
<evidence type="ECO:0000313" key="6">
    <source>
        <dbReference type="Proteomes" id="UP000075920"/>
    </source>
</evidence>
<dbReference type="SUPFAM" id="SSF52087">
    <property type="entry name" value="CRAL/TRIO domain"/>
    <property type="match status" value="2"/>
</dbReference>
<dbReference type="Pfam" id="PF06367">
    <property type="entry name" value="Drf_FH3"/>
    <property type="match status" value="1"/>
</dbReference>
<evidence type="ECO:0000259" key="3">
    <source>
        <dbReference type="PROSITE" id="PS50191"/>
    </source>
</evidence>
<dbReference type="PROSITE" id="PS51232">
    <property type="entry name" value="GBD_FH3"/>
    <property type="match status" value="1"/>
</dbReference>
<reference evidence="5" key="2">
    <citation type="submission" date="2020-05" db="UniProtKB">
        <authorList>
            <consortium name="EnsemblMetazoa"/>
        </authorList>
    </citation>
    <scope>IDENTIFICATION</scope>
    <source>
        <strain evidence="5">MINIMUS1</strain>
    </source>
</reference>
<dbReference type="GO" id="GO:0003779">
    <property type="term" value="F:actin binding"/>
    <property type="evidence" value="ECO:0007669"/>
    <property type="project" value="InterPro"/>
</dbReference>
<feature type="domain" description="CRAL-TRIO" evidence="3">
    <location>
        <begin position="1287"/>
        <end position="1454"/>
    </location>
</feature>
<dbReference type="InterPro" id="IPR011989">
    <property type="entry name" value="ARM-like"/>
</dbReference>
<dbReference type="InterPro" id="IPR014768">
    <property type="entry name" value="GBD/FH3_dom"/>
</dbReference>
<dbReference type="VEuPathDB" id="VectorBase:AMIN008102"/>
<dbReference type="Gene3D" id="1.25.10.10">
    <property type="entry name" value="Leucine-rich Repeat Variant"/>
    <property type="match status" value="1"/>
</dbReference>
<evidence type="ECO:0000259" key="4">
    <source>
        <dbReference type="PROSITE" id="PS51232"/>
    </source>
</evidence>
<dbReference type="GO" id="GO:0030036">
    <property type="term" value="P:actin cytoskeleton organization"/>
    <property type="evidence" value="ECO:0007669"/>
    <property type="project" value="InterPro"/>
</dbReference>
<dbReference type="CDD" id="cd00170">
    <property type="entry name" value="SEC14"/>
    <property type="match status" value="2"/>
</dbReference>
<dbReference type="STRING" id="112268.A0A182WCL5"/>
<feature type="compositionally biased region" description="Polar residues" evidence="2">
    <location>
        <begin position="491"/>
        <end position="501"/>
    </location>
</feature>
<reference evidence="6" key="1">
    <citation type="submission" date="2013-03" db="EMBL/GenBank/DDBJ databases">
        <title>The Genome Sequence of Anopheles minimus MINIMUS1.</title>
        <authorList>
            <consortium name="The Broad Institute Genomics Platform"/>
            <person name="Neafsey D.E."/>
            <person name="Walton C."/>
            <person name="Walker B."/>
            <person name="Young S.K."/>
            <person name="Zeng Q."/>
            <person name="Gargeya S."/>
            <person name="Fitzgerald M."/>
            <person name="Haas B."/>
            <person name="Abouelleil A."/>
            <person name="Allen A.W."/>
            <person name="Alvarado L."/>
            <person name="Arachchi H.M."/>
            <person name="Berlin A.M."/>
            <person name="Chapman S.B."/>
            <person name="Gainer-Dewar J."/>
            <person name="Goldberg J."/>
            <person name="Griggs A."/>
            <person name="Gujja S."/>
            <person name="Hansen M."/>
            <person name="Howarth C."/>
            <person name="Imamovic A."/>
            <person name="Ireland A."/>
            <person name="Larimer J."/>
            <person name="McCowan C."/>
            <person name="Murphy C."/>
            <person name="Pearson M."/>
            <person name="Poon T.W."/>
            <person name="Priest M."/>
            <person name="Roberts A."/>
            <person name="Saif S."/>
            <person name="Shea T."/>
            <person name="Sisk P."/>
            <person name="Sykes S."/>
            <person name="Wortman J."/>
            <person name="Nusbaum C."/>
            <person name="Birren B."/>
        </authorList>
    </citation>
    <scope>NUCLEOTIDE SEQUENCE [LARGE SCALE GENOMIC DNA]</scope>
    <source>
        <strain evidence="6">MINIMUS1</strain>
    </source>
</reference>
<dbReference type="GO" id="GO:0031267">
    <property type="term" value="F:small GTPase binding"/>
    <property type="evidence" value="ECO:0007669"/>
    <property type="project" value="InterPro"/>
</dbReference>
<feature type="compositionally biased region" description="Basic and acidic residues" evidence="2">
    <location>
        <begin position="94"/>
        <end position="103"/>
    </location>
</feature>
<dbReference type="SMART" id="SM00516">
    <property type="entry name" value="SEC14"/>
    <property type="match status" value="2"/>
</dbReference>
<evidence type="ECO:0008006" key="7">
    <source>
        <dbReference type="Google" id="ProtNLM"/>
    </source>
</evidence>
<dbReference type="InterPro" id="IPR011074">
    <property type="entry name" value="CRAL/TRIO_N_dom"/>
</dbReference>
<feature type="coiled-coil region" evidence="1">
    <location>
        <begin position="546"/>
        <end position="573"/>
    </location>
</feature>
<evidence type="ECO:0000313" key="5">
    <source>
        <dbReference type="EnsemblMetazoa" id="AMIN008102-PA"/>
    </source>
</evidence>
<feature type="region of interest" description="Disordered" evidence="2">
    <location>
        <begin position="442"/>
        <end position="521"/>
    </location>
</feature>
<dbReference type="InterPro" id="IPR001251">
    <property type="entry name" value="CRAL-TRIO_dom"/>
</dbReference>
<keyword evidence="1" id="KW-0175">Coiled coil</keyword>
<feature type="region of interest" description="Disordered" evidence="2">
    <location>
        <begin position="94"/>
        <end position="123"/>
    </location>
</feature>
<dbReference type="SMART" id="SM01139">
    <property type="entry name" value="Drf_FH3"/>
    <property type="match status" value="1"/>
</dbReference>
<dbReference type="Gene3D" id="1.20.5.1200">
    <property type="entry name" value="Alpha-tocopherol transfer"/>
    <property type="match status" value="2"/>
</dbReference>
<dbReference type="InterPro" id="IPR010472">
    <property type="entry name" value="FH3_dom"/>
</dbReference>
<dbReference type="EnsemblMetazoa" id="AMIN008102-RA">
    <property type="protein sequence ID" value="AMIN008102-PA"/>
    <property type="gene ID" value="AMIN008102"/>
</dbReference>
<dbReference type="PROSITE" id="PS50191">
    <property type="entry name" value="CRAL_TRIO"/>
    <property type="match status" value="2"/>
</dbReference>
<dbReference type="PANTHER" id="PTHR10174">
    <property type="entry name" value="ALPHA-TOCOPHEROL TRANSFER PROTEIN-RELATED"/>
    <property type="match status" value="1"/>
</dbReference>
<dbReference type="PANTHER" id="PTHR10174:SF216">
    <property type="entry name" value="CRAL-TRIO DOMAIN-CONTAINING PROTEIN-RELATED"/>
    <property type="match status" value="1"/>
</dbReference>
<sequence length="1510" mass="167305">MRDVTSSTEVSVSDLSYCLYQMAPSAGKSPPGGTQIGPPDANDASLGWNANVKQENQRPPVFNPEDYVISLKKYGRRGSNGNFKSIYDTTVTEDAAKQDKSNDNVRSQTLPHKNSDYRSPIPAPPEMDAEMSLRQFGSVTDLLTKLRADLRASFPSFVQEFVSSPLDGVSLLLEVLRAVQLSQSAPMNGTTTMPPGGMARNNQSYQRRALLDELACLQCLSICCTRSPEAGTRLGTTPIGLLPLAAAATGTGIRSRIVALQLLTIACDKSALGDGTQRSQLHGHTAVSEALSTLRLRCAEPVRFRLLVGMLNSGGGSGELQAIGMRFINTFLESSENVQTRLYLQAELFQAGLDPSQMCKTISSTSPWLERLRLEVKRWDAIRIDIEQLQLQARSAEQVRSRLVILERRVQILHEEKTVLTTMERRLQERCAELQREVLRLKGTGSNGSAGSKAHESSNSSSLEKRPVALPRQVPPQAKRNNTSENDDEGISSSETGQSSTPEPPRLYPAQNGGSSSGSHKFSISLTQESTVPMHELNGNGEDDTNATIEDVIEELQNIVNDAEREISDQNEILFQQVDGIPEQALYSLEISNEHEIVPVNLLPQPPRKSRSLAHLISNPSDGEGSGYDLMMVNNETKVDFFDDDEDAGVVKVKNPFGEDNGTSRYFDIAATASSMEVPQESHTAIIPGPDVIHSTAEAVTPSATSLHHSRGRHPSAKDSNRAILNVIMDARDKESRMLRAQSLEREQHISQAAVTPQQFNGVFFMTDMNSAGKYPKPDITAALEAKKVTKNLDRMGAYGVDSMIDIVMTNEQRLNKANAYAKSRMAAATGPPNPANGAIPSKLTGNNNFKLRPNTGTIHQPSFTIGAGMVREASRSQTNIGGSKEHHSVCCTMADLRPLVPELAEKARNELNEVPNRIPEDLATLKAWLLKQPHLNTRTDDQFLVNFLRGCKYSLEKTKEKLDNYYTVKTAIPEFFDNRDPDNESLQNYMSFGVNLPLPHTLEIDGPRFMLVRMGAYDASKYSIVDVMKVCYMITDLLLVDDDSSIIAGHMVLVDLRGLTFACLSQFNPTFIKKMTSVIEAFPIRTKGIHFINPSSGFDALFKLFHGFLSKKIQERIQVHESFEALHKVVPKKYLPEEYGGSGGRLNDIIDDWRKTLVARRQFFADDAKYRNDERKRPGKPKTASTLFGYSGSGKMPHIRPISSQLAEVAKRQLNEDATQVESHLKVIRSWLVELDLQTSLVDDQFLIAFLRGCKFSLEKVKKKILLFYQIRSELPEIIQHRDPYDAEVLKIIRMGVGLPLPATEKPTDAKIFLIRVGRFQVSDCTFADIMKVGTMINDIVMREDDQMVICGMALIIDLKGVTAGHLMHFEMDLLRKVAVLNQDASPLRMQGIHILHPPPGGQTALNIFNGLLSEKNQHKRIHTHGRDLKSLHEHFSPSVLPKEYGGTLESIDTIAKQWETKLLDNRSYLLDMALMNAKPCSSPTSGGKNGTPNNSFGVEGSFRKLAFD</sequence>
<dbReference type="InterPro" id="IPR036865">
    <property type="entry name" value="CRAL-TRIO_dom_sf"/>
</dbReference>
<feature type="region of interest" description="Disordered" evidence="2">
    <location>
        <begin position="26"/>
        <end position="46"/>
    </location>
</feature>
<dbReference type="InterPro" id="IPR036273">
    <property type="entry name" value="CRAL/TRIO_N_dom_sf"/>
</dbReference>
<dbReference type="SMART" id="SM01100">
    <property type="entry name" value="CRAL_TRIO_N"/>
    <property type="match status" value="2"/>
</dbReference>
<name>A0A182WCL5_9DIPT</name>
<evidence type="ECO:0000256" key="1">
    <source>
        <dbReference type="SAM" id="Coils"/>
    </source>
</evidence>
<dbReference type="Gene3D" id="1.10.8.20">
    <property type="entry name" value="N-terminal domain of phosphatidylinositol transfer protein sec14p"/>
    <property type="match status" value="2"/>
</dbReference>
<dbReference type="Gene3D" id="3.40.525.10">
    <property type="entry name" value="CRAL-TRIO lipid binding domain"/>
    <property type="match status" value="2"/>
</dbReference>
<dbReference type="SUPFAM" id="SSF46938">
    <property type="entry name" value="CRAL/TRIO N-terminal domain"/>
    <property type="match status" value="2"/>
</dbReference>
<dbReference type="Proteomes" id="UP000075920">
    <property type="component" value="Unassembled WGS sequence"/>
</dbReference>
<dbReference type="Pfam" id="PF00650">
    <property type="entry name" value="CRAL_TRIO"/>
    <property type="match status" value="2"/>
</dbReference>
<dbReference type="SMART" id="SM01140">
    <property type="entry name" value="Drf_GBD"/>
    <property type="match status" value="1"/>
</dbReference>
<dbReference type="GO" id="GO:1902936">
    <property type="term" value="F:phosphatidylinositol bisphosphate binding"/>
    <property type="evidence" value="ECO:0007669"/>
    <property type="project" value="TreeGrafter"/>
</dbReference>
<proteinExistence type="predicted"/>
<dbReference type="InterPro" id="IPR016024">
    <property type="entry name" value="ARM-type_fold"/>
</dbReference>
<feature type="domain" description="GBD/FH3" evidence="4">
    <location>
        <begin position="62"/>
        <end position="470"/>
    </location>
</feature>
<accession>A0A182WCL5</accession>
<organism evidence="5 6">
    <name type="scientific">Anopheles minimus</name>
    <dbReference type="NCBI Taxonomy" id="112268"/>
    <lineage>
        <taxon>Eukaryota</taxon>
        <taxon>Metazoa</taxon>
        <taxon>Ecdysozoa</taxon>
        <taxon>Arthropoda</taxon>
        <taxon>Hexapoda</taxon>
        <taxon>Insecta</taxon>
        <taxon>Pterygota</taxon>
        <taxon>Neoptera</taxon>
        <taxon>Endopterygota</taxon>
        <taxon>Diptera</taxon>
        <taxon>Nematocera</taxon>
        <taxon>Culicoidea</taxon>
        <taxon>Culicidae</taxon>
        <taxon>Anophelinae</taxon>
        <taxon>Anopheles</taxon>
    </lineage>
</organism>
<keyword evidence="6" id="KW-1185">Reference proteome</keyword>
<dbReference type="InterPro" id="IPR010473">
    <property type="entry name" value="GTPase-bd"/>
</dbReference>
<evidence type="ECO:0000256" key="2">
    <source>
        <dbReference type="SAM" id="MobiDB-lite"/>
    </source>
</evidence>